<dbReference type="PATRIC" id="fig|1305731.5.peg.2258"/>
<evidence type="ECO:0000313" key="2">
    <source>
        <dbReference type="Proteomes" id="UP000050416"/>
    </source>
</evidence>
<organism evidence="1 2">
    <name type="scientific">Marinobacter excellens HL-55</name>
    <dbReference type="NCBI Taxonomy" id="1305731"/>
    <lineage>
        <taxon>Bacteria</taxon>
        <taxon>Pseudomonadati</taxon>
        <taxon>Pseudomonadota</taxon>
        <taxon>Gammaproteobacteria</taxon>
        <taxon>Pseudomonadales</taxon>
        <taxon>Marinobacteraceae</taxon>
        <taxon>Marinobacter</taxon>
    </lineage>
</organism>
<dbReference type="EMBL" id="LJZQ01000037">
    <property type="protein sequence ID" value="KPQ27052.1"/>
    <property type="molecule type" value="Genomic_DNA"/>
</dbReference>
<evidence type="ECO:0000313" key="1">
    <source>
        <dbReference type="EMBL" id="KPQ27052.1"/>
    </source>
</evidence>
<name>A0A0P7ZD82_9GAMM</name>
<dbReference type="Proteomes" id="UP000050416">
    <property type="component" value="Unassembled WGS sequence"/>
</dbReference>
<dbReference type="AlphaFoldDB" id="A0A0P7ZD82"/>
<protein>
    <submittedName>
        <fullName evidence="1">Uncharacterized protein</fullName>
    </submittedName>
</protein>
<gene>
    <name evidence="1" type="ORF">HLUCCX14_16465</name>
</gene>
<comment type="caution">
    <text evidence="1">The sequence shown here is derived from an EMBL/GenBank/DDBJ whole genome shotgun (WGS) entry which is preliminary data.</text>
</comment>
<accession>A0A0P7ZD82</accession>
<sequence length="44" mass="5046">MDQDDIQEADASLPEQSSGIRVDRELLTATKPYIEESAARSWWH</sequence>
<proteinExistence type="predicted"/>
<dbReference type="STRING" id="1305731.GCA_000934705_01884"/>
<reference evidence="1 2" key="1">
    <citation type="submission" date="2015-09" db="EMBL/GenBank/DDBJ databases">
        <title>Identification and resolution of microdiversity through metagenomic sequencing of parallel consortia.</title>
        <authorList>
            <person name="Nelson W.C."/>
            <person name="Romine M.F."/>
            <person name="Lindemann S.R."/>
        </authorList>
    </citation>
    <scope>NUCLEOTIDE SEQUENCE [LARGE SCALE GENOMIC DNA]</scope>
    <source>
        <strain evidence="1">HL-55</strain>
    </source>
</reference>